<dbReference type="EMBL" id="CP037940">
    <property type="protein sequence ID" value="QBO35712.1"/>
    <property type="molecule type" value="Genomic_DNA"/>
</dbReference>
<dbReference type="RefSeq" id="WP_133362791.1">
    <property type="nucleotide sequence ID" value="NZ_CP037940.1"/>
</dbReference>
<keyword evidence="1" id="KW-0732">Signal</keyword>
<sequence>MKKQAIASLGLASLMVVSTAVTPVMALADTVTSPKTTITTRAKQSTPRAQIKAGRADTMDYRNIGEGRAFANLIPDANLRAAIYKCGQTTTSNPRKSLAELDAANKNTKYYDALNSSTDENAVRGVLEQVKILELFNETEYSVQNLMGISALRNLVVLDIGNDQGATHQITTIASNTFAGMSNLESLNLIDLNLENLEIGAFAGLTGLQSISLGGAVQLNNYDALYVVGSAVQYKDNVNYGSTEPVKDWEKSINTFATSLNVKTLTIIANKAIYFAKYKHALVALQLSRNVPAMLSNPEITSLAAELEQAVPKFELNKDTTSALAANLYAAINGSINQAITSSTSQIGTAGRNDADVKKAINDLDIAMQTRDYTGIAGVLENMQAAVTTYKSNVKTAAQQVVTGIPTNVTTTAAISAAITALNEALTNPDANLADLPGLLANLYTALDTSINQAVTSATSQIGTTGKNDPAVKKAINDLNTAMQNKDYAQIDSLLAKLQTTVTNYKTTATNQATTAVKRELDKNGDGNTQVAKKRAQLQQALKATKLDYDQLAILTKELNEMISKTSIAKYAVNLNGKQTYHLHKYAQGQIKGKVVNGVTVKATVNGKAIGQTKTDKNGKFKLNFTKKLAKNQQVKFSVDRPDEAYVIHQAASIARKVAVSPAITAKNFTVKKKQLTGKLTAKQGATITVYNGKKVVKIFTLKKDVKNKKVKFKLKKKITKKTKLKLVVQNTHDNGLATKTVKKVKVK</sequence>
<dbReference type="OrthoDB" id="1432909at2"/>
<feature type="chain" id="PRO_5038664886" evidence="1">
    <location>
        <begin position="27"/>
        <end position="748"/>
    </location>
</feature>
<evidence type="ECO:0000313" key="2">
    <source>
        <dbReference type="EMBL" id="QBO35712.1"/>
    </source>
</evidence>
<feature type="signal peptide" evidence="1">
    <location>
        <begin position="1"/>
        <end position="26"/>
    </location>
</feature>
<accession>A0A4P6YST9</accession>
<gene>
    <name evidence="2" type="ORF">EQG49_04165</name>
</gene>
<evidence type="ECO:0000313" key="3">
    <source>
        <dbReference type="Proteomes" id="UP000292886"/>
    </source>
</evidence>
<proteinExistence type="predicted"/>
<evidence type="ECO:0000256" key="1">
    <source>
        <dbReference type="SAM" id="SignalP"/>
    </source>
</evidence>
<dbReference type="AlphaFoldDB" id="A0A4P6YST9"/>
<protein>
    <submittedName>
        <fullName evidence="2">Leucine-rich repeat domain-containing protein</fullName>
    </submittedName>
</protein>
<dbReference type="KEGG" id="wei:EQG49_04165"/>
<name>A0A4P6YST9_9LACO</name>
<reference evidence="3" key="1">
    <citation type="submission" date="2019-03" db="EMBL/GenBank/DDBJ databases">
        <title>Weissella sp. 26KH-42 Genome sequencing.</title>
        <authorList>
            <person name="Heo J."/>
            <person name="Kim S.-J."/>
            <person name="Kim J.-S."/>
            <person name="Hong S.-B."/>
            <person name="Kwon S.-W."/>
        </authorList>
    </citation>
    <scope>NUCLEOTIDE SEQUENCE [LARGE SCALE GENOMIC DNA]</scope>
    <source>
        <strain evidence="3">26KH-42</strain>
    </source>
</reference>
<organism evidence="2 3">
    <name type="scientific">Periweissella cryptocerci</name>
    <dbReference type="NCBI Taxonomy" id="2506420"/>
    <lineage>
        <taxon>Bacteria</taxon>
        <taxon>Bacillati</taxon>
        <taxon>Bacillota</taxon>
        <taxon>Bacilli</taxon>
        <taxon>Lactobacillales</taxon>
        <taxon>Lactobacillaceae</taxon>
        <taxon>Periweissella</taxon>
    </lineage>
</organism>
<dbReference type="InterPro" id="IPR032675">
    <property type="entry name" value="LRR_dom_sf"/>
</dbReference>
<dbReference type="SUPFAM" id="SSF52058">
    <property type="entry name" value="L domain-like"/>
    <property type="match status" value="1"/>
</dbReference>
<dbReference type="Proteomes" id="UP000292886">
    <property type="component" value="Chromosome"/>
</dbReference>
<dbReference type="Gene3D" id="3.80.10.10">
    <property type="entry name" value="Ribonuclease Inhibitor"/>
    <property type="match status" value="1"/>
</dbReference>
<keyword evidence="3" id="KW-1185">Reference proteome</keyword>